<reference evidence="1 2" key="1">
    <citation type="journal article" date="2015" name="Stand. Genomic Sci.">
        <title>High quality draft genome sequence of the moderately halophilic bacterium Pontibacillus yanchengensis Y32(T) and comparison among Pontibacillus genomes.</title>
        <authorList>
            <person name="Huang J."/>
            <person name="Qiao Z.X."/>
            <person name="Tang J.W."/>
            <person name="Wang G."/>
        </authorList>
    </citation>
    <scope>NUCLEOTIDE SEQUENCE [LARGE SCALE GENOMIC DNA]</scope>
    <source>
        <strain evidence="1 2">Y32</strain>
    </source>
</reference>
<organism evidence="1 2">
    <name type="scientific">Pontibacillus yanchengensis Y32</name>
    <dbReference type="NCBI Taxonomy" id="1385514"/>
    <lineage>
        <taxon>Bacteria</taxon>
        <taxon>Bacillati</taxon>
        <taxon>Bacillota</taxon>
        <taxon>Bacilli</taxon>
        <taxon>Bacillales</taxon>
        <taxon>Bacillaceae</taxon>
        <taxon>Pontibacillus</taxon>
    </lineage>
</organism>
<evidence type="ECO:0000313" key="1">
    <source>
        <dbReference type="EMBL" id="KGP73052.1"/>
    </source>
</evidence>
<dbReference type="EMBL" id="AVBF01000019">
    <property type="protein sequence ID" value="KGP73052.1"/>
    <property type="molecule type" value="Genomic_DNA"/>
</dbReference>
<dbReference type="OrthoDB" id="2690546at2"/>
<dbReference type="eggNOG" id="ENOG5032Z54">
    <property type="taxonomic scope" value="Bacteria"/>
</dbReference>
<accession>A0A0A2TB48</accession>
<proteinExistence type="predicted"/>
<protein>
    <submittedName>
        <fullName evidence="1">Uncharacterized protein</fullName>
    </submittedName>
</protein>
<dbReference type="Proteomes" id="UP000030147">
    <property type="component" value="Unassembled WGS sequence"/>
</dbReference>
<dbReference type="RefSeq" id="WP_036818560.1">
    <property type="nucleotide sequence ID" value="NZ_AVBF01000019.1"/>
</dbReference>
<sequence>MEAYSIHSKQTMIRGEWSTLSIGVKDGKWCEKRKLKKQTFQMNTDMLWMSPGKVYVDIEFPLYKVDYLTPLVRRFIYKGCTCIISQVPIPSKREMKELYLDYINELEGLAIDYMVVPRIPLTQLDASVIRFFGLQKAPFIIVEVSNKEEFYSKSWQWITQAQHPSFIPIVPVFQIAGETISYSEWLKIAKQFGVRTLPKPLDEKPLSIENLRVTGISPFKGEFIHLGDADYNLYSIHPSEEIEALDQMFYHKAIPYVTVLRGNILRAKLELDDYSGYGKHRTISIPNHFMY</sequence>
<comment type="caution">
    <text evidence="1">The sequence shown here is derived from an EMBL/GenBank/DDBJ whole genome shotgun (WGS) entry which is preliminary data.</text>
</comment>
<evidence type="ECO:0000313" key="2">
    <source>
        <dbReference type="Proteomes" id="UP000030147"/>
    </source>
</evidence>
<name>A0A0A2TB48_9BACI</name>
<keyword evidence="2" id="KW-1185">Reference proteome</keyword>
<dbReference type="STRING" id="1385514.N782_07840"/>
<dbReference type="AlphaFoldDB" id="A0A0A2TB48"/>
<gene>
    <name evidence="1" type="ORF">N782_07840</name>
</gene>